<accession>A0A0G1DG78</accession>
<dbReference type="GO" id="GO:0005737">
    <property type="term" value="C:cytoplasm"/>
    <property type="evidence" value="ECO:0007669"/>
    <property type="project" value="UniProtKB-SubCell"/>
</dbReference>
<keyword evidence="5 8" id="KW-0378">Hydrolase</keyword>
<evidence type="ECO:0000313" key="9">
    <source>
        <dbReference type="EMBL" id="KKS96659.1"/>
    </source>
</evidence>
<dbReference type="PANTHER" id="PTHR42945">
    <property type="entry name" value="HISTIDINE BIOSYNTHESIS BIFUNCTIONAL PROTEIN"/>
    <property type="match status" value="1"/>
</dbReference>
<dbReference type="AlphaFoldDB" id="A0A0G1DG78"/>
<dbReference type="GO" id="GO:0005524">
    <property type="term" value="F:ATP binding"/>
    <property type="evidence" value="ECO:0007669"/>
    <property type="project" value="UniProtKB-KW"/>
</dbReference>
<evidence type="ECO:0000256" key="3">
    <source>
        <dbReference type="ARBA" id="ARBA00022605"/>
    </source>
</evidence>
<gene>
    <name evidence="8" type="primary">hisE</name>
    <name evidence="9" type="ORF">UV73_C0009G0010</name>
</gene>
<comment type="pathway">
    <text evidence="2 8">Amino-acid biosynthesis; L-histidine biosynthesis; L-histidine from 5-phospho-alpha-D-ribose 1-diphosphate: step 2/9.</text>
</comment>
<evidence type="ECO:0000256" key="1">
    <source>
        <dbReference type="ARBA" id="ARBA00001460"/>
    </source>
</evidence>
<dbReference type="CDD" id="cd11534">
    <property type="entry name" value="NTP-PPase_HisIE_like"/>
    <property type="match status" value="1"/>
</dbReference>
<keyword evidence="8" id="KW-0963">Cytoplasm</keyword>
<keyword evidence="4 8" id="KW-0547">Nucleotide-binding</keyword>
<evidence type="ECO:0000256" key="7">
    <source>
        <dbReference type="ARBA" id="ARBA00023102"/>
    </source>
</evidence>
<dbReference type="Pfam" id="PF01503">
    <property type="entry name" value="PRA-PH"/>
    <property type="match status" value="1"/>
</dbReference>
<proteinExistence type="inferred from homology"/>
<dbReference type="InterPro" id="IPR021130">
    <property type="entry name" value="PRib-ATP_PPHydrolase-like"/>
</dbReference>
<evidence type="ECO:0000256" key="4">
    <source>
        <dbReference type="ARBA" id="ARBA00022741"/>
    </source>
</evidence>
<dbReference type="SUPFAM" id="SSF101386">
    <property type="entry name" value="all-alpha NTP pyrophosphatases"/>
    <property type="match status" value="1"/>
</dbReference>
<comment type="similarity">
    <text evidence="8">Belongs to the PRA-PH family.</text>
</comment>
<evidence type="ECO:0000256" key="6">
    <source>
        <dbReference type="ARBA" id="ARBA00022840"/>
    </source>
</evidence>
<dbReference type="GO" id="GO:0004636">
    <property type="term" value="F:phosphoribosyl-ATP diphosphatase activity"/>
    <property type="evidence" value="ECO:0007669"/>
    <property type="project" value="UniProtKB-UniRule"/>
</dbReference>
<dbReference type="HAMAP" id="MF_01020">
    <property type="entry name" value="HisE"/>
    <property type="match status" value="1"/>
</dbReference>
<dbReference type="Gene3D" id="1.10.287.1080">
    <property type="entry name" value="MazG-like"/>
    <property type="match status" value="1"/>
</dbReference>
<comment type="subcellular location">
    <subcellularLocation>
        <location evidence="8">Cytoplasm</location>
    </subcellularLocation>
</comment>
<sequence length="93" mass="10692">MTLKQLVKIIDSRKKQKSPESYVCQLISKGTDRLVQKIGEEAIEVVIAGKNGNRREIISESADLLFHLLLFWSLQKISLNDIEKELQERNIGR</sequence>
<dbReference type="NCBIfam" id="TIGR03188">
    <property type="entry name" value="histidine_hisI"/>
    <property type="match status" value="1"/>
</dbReference>
<dbReference type="GO" id="GO:0000105">
    <property type="term" value="P:L-histidine biosynthetic process"/>
    <property type="evidence" value="ECO:0007669"/>
    <property type="project" value="UniProtKB-UniRule"/>
</dbReference>
<dbReference type="Proteomes" id="UP000034894">
    <property type="component" value="Unassembled WGS sequence"/>
</dbReference>
<dbReference type="InterPro" id="IPR008179">
    <property type="entry name" value="HisE"/>
</dbReference>
<evidence type="ECO:0000313" key="10">
    <source>
        <dbReference type="Proteomes" id="UP000034894"/>
    </source>
</evidence>
<organism evidence="9 10">
    <name type="scientific">Candidatus Gottesmanbacteria bacterium GW2011_GWA2_43_14</name>
    <dbReference type="NCBI Taxonomy" id="1618443"/>
    <lineage>
        <taxon>Bacteria</taxon>
        <taxon>Candidatus Gottesmaniibacteriota</taxon>
    </lineage>
</organism>
<dbReference type="EMBL" id="LCFP01000009">
    <property type="protein sequence ID" value="KKS96659.1"/>
    <property type="molecule type" value="Genomic_DNA"/>
</dbReference>
<keyword evidence="3 8" id="KW-0028">Amino-acid biosynthesis</keyword>
<dbReference type="PANTHER" id="PTHR42945:SF1">
    <property type="entry name" value="HISTIDINE BIOSYNTHESIS BIFUNCTIONAL PROTEIN HIS7"/>
    <property type="match status" value="1"/>
</dbReference>
<keyword evidence="7 8" id="KW-0368">Histidine biosynthesis</keyword>
<keyword evidence="6 8" id="KW-0067">ATP-binding</keyword>
<dbReference type="UniPathway" id="UPA00031">
    <property type="reaction ID" value="UER00007"/>
</dbReference>
<dbReference type="STRING" id="1618443.UV73_C0009G0010"/>
<evidence type="ECO:0000256" key="2">
    <source>
        <dbReference type="ARBA" id="ARBA00005204"/>
    </source>
</evidence>
<protein>
    <recommendedName>
        <fullName evidence="8">Phosphoribosyl-ATP pyrophosphatase</fullName>
        <shortName evidence="8">PRA-PH</shortName>
        <ecNumber evidence="8">3.6.1.31</ecNumber>
    </recommendedName>
</protein>
<comment type="caution">
    <text evidence="9">The sequence shown here is derived from an EMBL/GenBank/DDBJ whole genome shotgun (WGS) entry which is preliminary data.</text>
</comment>
<reference evidence="9 10" key="1">
    <citation type="journal article" date="2015" name="Nature">
        <title>rRNA introns, odd ribosomes, and small enigmatic genomes across a large radiation of phyla.</title>
        <authorList>
            <person name="Brown C.T."/>
            <person name="Hug L.A."/>
            <person name="Thomas B.C."/>
            <person name="Sharon I."/>
            <person name="Castelle C.J."/>
            <person name="Singh A."/>
            <person name="Wilkins M.J."/>
            <person name="Williams K.H."/>
            <person name="Banfield J.F."/>
        </authorList>
    </citation>
    <scope>NUCLEOTIDE SEQUENCE [LARGE SCALE GENOMIC DNA]</scope>
</reference>
<evidence type="ECO:0000256" key="8">
    <source>
        <dbReference type="HAMAP-Rule" id="MF_01020"/>
    </source>
</evidence>
<dbReference type="EC" id="3.6.1.31" evidence="8"/>
<name>A0A0G1DG78_9BACT</name>
<evidence type="ECO:0000256" key="5">
    <source>
        <dbReference type="ARBA" id="ARBA00022801"/>
    </source>
</evidence>
<comment type="catalytic activity">
    <reaction evidence="1 8">
        <text>1-(5-phospho-beta-D-ribosyl)-ATP + H2O = 1-(5-phospho-beta-D-ribosyl)-5'-AMP + diphosphate + H(+)</text>
        <dbReference type="Rhea" id="RHEA:22828"/>
        <dbReference type="ChEBI" id="CHEBI:15377"/>
        <dbReference type="ChEBI" id="CHEBI:15378"/>
        <dbReference type="ChEBI" id="CHEBI:33019"/>
        <dbReference type="ChEBI" id="CHEBI:59457"/>
        <dbReference type="ChEBI" id="CHEBI:73183"/>
        <dbReference type="EC" id="3.6.1.31"/>
    </reaction>
</comment>